<dbReference type="Proteomes" id="UP000241074">
    <property type="component" value="Chromosome"/>
</dbReference>
<dbReference type="RefSeq" id="WP_106890772.1">
    <property type="nucleotide sequence ID" value="NZ_CP027860.1"/>
</dbReference>
<organism evidence="1 2">
    <name type="scientific">Ahniella affigens</name>
    <dbReference type="NCBI Taxonomy" id="2021234"/>
    <lineage>
        <taxon>Bacteria</taxon>
        <taxon>Pseudomonadati</taxon>
        <taxon>Pseudomonadota</taxon>
        <taxon>Gammaproteobacteria</taxon>
        <taxon>Lysobacterales</taxon>
        <taxon>Rhodanobacteraceae</taxon>
        <taxon>Ahniella</taxon>
    </lineage>
</organism>
<dbReference type="OrthoDB" id="2051973at2"/>
<sequence>MSNQVPGGWSAFSFTLTPQAKEVFASALSDWTGAAYTPFAFASQVVAGANYCFLCEAQFTTYPTTENAVLLYVFAPLSGKPIVHKIVPISP</sequence>
<dbReference type="EMBL" id="CP027860">
    <property type="protein sequence ID" value="AVP96847.1"/>
    <property type="molecule type" value="Genomic_DNA"/>
</dbReference>
<accession>A0A2P1PPS0</accession>
<evidence type="ECO:0000313" key="1">
    <source>
        <dbReference type="EMBL" id="AVP96847.1"/>
    </source>
</evidence>
<dbReference type="KEGG" id="xba:C7S18_06365"/>
<evidence type="ECO:0000313" key="2">
    <source>
        <dbReference type="Proteomes" id="UP000241074"/>
    </source>
</evidence>
<reference evidence="1 2" key="2">
    <citation type="submission" date="2018-03" db="EMBL/GenBank/DDBJ databases">
        <authorList>
            <person name="Keele B.F."/>
        </authorList>
    </citation>
    <scope>NUCLEOTIDE SEQUENCE [LARGE SCALE GENOMIC DNA]</scope>
    <source>
        <strain evidence="1 2">D13</strain>
    </source>
</reference>
<name>A0A2P1PPS0_9GAMM</name>
<dbReference type="InterPro" id="IPR046350">
    <property type="entry name" value="Cystatin_sf"/>
</dbReference>
<reference evidence="1 2" key="1">
    <citation type="submission" date="2018-03" db="EMBL/GenBank/DDBJ databases">
        <title>Ahniella affigens gen. nov., sp. nov., a gammaproteobacterium isolated from sandy soil near a stream.</title>
        <authorList>
            <person name="Ko Y."/>
            <person name="Kim J.-H."/>
        </authorList>
    </citation>
    <scope>NUCLEOTIDE SEQUENCE [LARGE SCALE GENOMIC DNA]</scope>
    <source>
        <strain evidence="1 2">D13</strain>
    </source>
</reference>
<dbReference type="AlphaFoldDB" id="A0A2P1PPS0"/>
<dbReference type="SUPFAM" id="SSF54403">
    <property type="entry name" value="Cystatin/monellin"/>
    <property type="match status" value="1"/>
</dbReference>
<gene>
    <name evidence="1" type="ORF">C7S18_06365</name>
</gene>
<proteinExistence type="predicted"/>
<protein>
    <submittedName>
        <fullName evidence="1">Uncharacterized protein</fullName>
    </submittedName>
</protein>
<keyword evidence="2" id="KW-1185">Reference proteome</keyword>